<dbReference type="EMBL" id="MU866148">
    <property type="protein sequence ID" value="KAK4178061.1"/>
    <property type="molecule type" value="Genomic_DNA"/>
</dbReference>
<proteinExistence type="predicted"/>
<dbReference type="InterPro" id="IPR052895">
    <property type="entry name" value="HetReg/Transcr_Mod"/>
</dbReference>
<dbReference type="Proteomes" id="UP001302321">
    <property type="component" value="Unassembled WGS sequence"/>
</dbReference>
<comment type="caution">
    <text evidence="1">The sequence shown here is derived from an EMBL/GenBank/DDBJ whole genome shotgun (WGS) entry which is preliminary data.</text>
</comment>
<dbReference type="AlphaFoldDB" id="A0AAN6WA56"/>
<accession>A0AAN6WA56</accession>
<gene>
    <name evidence="1" type="ORF">QBC36DRAFT_299701</name>
</gene>
<reference evidence="1" key="1">
    <citation type="journal article" date="2023" name="Mol. Phylogenet. Evol.">
        <title>Genome-scale phylogeny and comparative genomics of the fungal order Sordariales.</title>
        <authorList>
            <person name="Hensen N."/>
            <person name="Bonometti L."/>
            <person name="Westerberg I."/>
            <person name="Brannstrom I.O."/>
            <person name="Guillou S."/>
            <person name="Cros-Aarteil S."/>
            <person name="Calhoun S."/>
            <person name="Haridas S."/>
            <person name="Kuo A."/>
            <person name="Mondo S."/>
            <person name="Pangilinan J."/>
            <person name="Riley R."/>
            <person name="LaButti K."/>
            <person name="Andreopoulos B."/>
            <person name="Lipzen A."/>
            <person name="Chen C."/>
            <person name="Yan M."/>
            <person name="Daum C."/>
            <person name="Ng V."/>
            <person name="Clum A."/>
            <person name="Steindorff A."/>
            <person name="Ohm R.A."/>
            <person name="Martin F."/>
            <person name="Silar P."/>
            <person name="Natvig D.O."/>
            <person name="Lalanne C."/>
            <person name="Gautier V."/>
            <person name="Ament-Velasquez S.L."/>
            <person name="Kruys A."/>
            <person name="Hutchinson M.I."/>
            <person name="Powell A.J."/>
            <person name="Barry K."/>
            <person name="Miller A.N."/>
            <person name="Grigoriev I.V."/>
            <person name="Debuchy R."/>
            <person name="Gladieux P."/>
            <person name="Hiltunen Thoren M."/>
            <person name="Johannesson H."/>
        </authorList>
    </citation>
    <scope>NUCLEOTIDE SEQUENCE</scope>
    <source>
        <strain evidence="1">CBS 892.96</strain>
    </source>
</reference>
<dbReference type="PANTHER" id="PTHR24148">
    <property type="entry name" value="ANKYRIN REPEAT DOMAIN-CONTAINING PROTEIN 39 HOMOLOG-RELATED"/>
    <property type="match status" value="1"/>
</dbReference>
<evidence type="ECO:0000313" key="1">
    <source>
        <dbReference type="EMBL" id="KAK4178061.1"/>
    </source>
</evidence>
<dbReference type="PANTHER" id="PTHR24148:SF73">
    <property type="entry name" value="HET DOMAIN PROTEIN (AFU_ORTHOLOGUE AFUA_8G01020)"/>
    <property type="match status" value="1"/>
</dbReference>
<keyword evidence="2" id="KW-1185">Reference proteome</keyword>
<name>A0AAN6WA56_9PEZI</name>
<sequence length="185" mass="20452">MVTGLHAIYHPLNSSRREIRLLSVTGVVKDRLTCHLSTVSLTEDAPSFTALSYVWVDPRLTDTIVVDGVKVGVTSNLDAVLKTTVYDLAYAAAKLQATDQKDYVYGMLGVTGLSINPDYNDDLQFCELKFLYMAGMGFFDSPFGYPSWVPQFSGIAEKPPGTPPWLFGIYLYDNRMGAEKPVEGH</sequence>
<protein>
    <submittedName>
        <fullName evidence="1">Uncharacterized protein</fullName>
    </submittedName>
</protein>
<evidence type="ECO:0000313" key="2">
    <source>
        <dbReference type="Proteomes" id="UP001302321"/>
    </source>
</evidence>
<organism evidence="1 2">
    <name type="scientific">Triangularia setosa</name>
    <dbReference type="NCBI Taxonomy" id="2587417"/>
    <lineage>
        <taxon>Eukaryota</taxon>
        <taxon>Fungi</taxon>
        <taxon>Dikarya</taxon>
        <taxon>Ascomycota</taxon>
        <taxon>Pezizomycotina</taxon>
        <taxon>Sordariomycetes</taxon>
        <taxon>Sordariomycetidae</taxon>
        <taxon>Sordariales</taxon>
        <taxon>Podosporaceae</taxon>
        <taxon>Triangularia</taxon>
    </lineage>
</organism>
<reference evidence="1" key="2">
    <citation type="submission" date="2023-05" db="EMBL/GenBank/DDBJ databases">
        <authorList>
            <consortium name="Lawrence Berkeley National Laboratory"/>
            <person name="Steindorff A."/>
            <person name="Hensen N."/>
            <person name="Bonometti L."/>
            <person name="Westerberg I."/>
            <person name="Brannstrom I.O."/>
            <person name="Guillou S."/>
            <person name="Cros-Aarteil S."/>
            <person name="Calhoun S."/>
            <person name="Haridas S."/>
            <person name="Kuo A."/>
            <person name="Mondo S."/>
            <person name="Pangilinan J."/>
            <person name="Riley R."/>
            <person name="Labutti K."/>
            <person name="Andreopoulos B."/>
            <person name="Lipzen A."/>
            <person name="Chen C."/>
            <person name="Yanf M."/>
            <person name="Daum C."/>
            <person name="Ng V."/>
            <person name="Clum A."/>
            <person name="Ohm R."/>
            <person name="Martin F."/>
            <person name="Silar P."/>
            <person name="Natvig D."/>
            <person name="Lalanne C."/>
            <person name="Gautier V."/>
            <person name="Ament-Velasquez S.L."/>
            <person name="Kruys A."/>
            <person name="Hutchinson M.I."/>
            <person name="Powell A.J."/>
            <person name="Barry K."/>
            <person name="Miller A.N."/>
            <person name="Grigoriev I.V."/>
            <person name="Debuchy R."/>
            <person name="Gladieux P."/>
            <person name="Thoren M.H."/>
            <person name="Johannesson H."/>
        </authorList>
    </citation>
    <scope>NUCLEOTIDE SEQUENCE</scope>
    <source>
        <strain evidence="1">CBS 892.96</strain>
    </source>
</reference>